<accession>A0A9D9GVV7</accession>
<organism evidence="3 4">
    <name type="scientific">Candidatus Alloenteromonas pullistercoris</name>
    <dbReference type="NCBI Taxonomy" id="2840785"/>
    <lineage>
        <taxon>Bacteria</taxon>
        <taxon>Bacillati</taxon>
        <taxon>Bacillota</taxon>
        <taxon>Bacillota incertae sedis</taxon>
        <taxon>Candidatus Alloenteromonas</taxon>
    </lineage>
</organism>
<dbReference type="GO" id="GO:0006355">
    <property type="term" value="P:regulation of DNA-templated transcription"/>
    <property type="evidence" value="ECO:0007669"/>
    <property type="project" value="InterPro"/>
</dbReference>
<proteinExistence type="predicted"/>
<sequence length="151" mass="16837">MGISAEKEIGIGEADSRNQLQKTAMAAIYDMLTYVSMGSKVNVEGIVSGLCDKPYEDCDYFVKACLIYAIKAHDEAIASFNALMNHWTFDRLNRVEQAILLLSYVHFYLVEPGVDKGIVIDVAVKLSKSYLSDSDYKFVNAILDKVLVKPE</sequence>
<evidence type="ECO:0000313" key="4">
    <source>
        <dbReference type="Proteomes" id="UP000823634"/>
    </source>
</evidence>
<dbReference type="Gene3D" id="1.10.940.10">
    <property type="entry name" value="NusB-like"/>
    <property type="match status" value="1"/>
</dbReference>
<reference evidence="3" key="2">
    <citation type="journal article" date="2021" name="PeerJ">
        <title>Extensive microbial diversity within the chicken gut microbiome revealed by metagenomics and culture.</title>
        <authorList>
            <person name="Gilroy R."/>
            <person name="Ravi A."/>
            <person name="Getino M."/>
            <person name="Pursley I."/>
            <person name="Horton D.L."/>
            <person name="Alikhan N.F."/>
            <person name="Baker D."/>
            <person name="Gharbi K."/>
            <person name="Hall N."/>
            <person name="Watson M."/>
            <person name="Adriaenssens E.M."/>
            <person name="Foster-Nyarko E."/>
            <person name="Jarju S."/>
            <person name="Secka A."/>
            <person name="Antonio M."/>
            <person name="Oren A."/>
            <person name="Chaudhuri R.R."/>
            <person name="La Ragione R."/>
            <person name="Hildebrand F."/>
            <person name="Pallen M.J."/>
        </authorList>
    </citation>
    <scope>NUCLEOTIDE SEQUENCE</scope>
    <source>
        <strain evidence="3">17113</strain>
    </source>
</reference>
<dbReference type="InterPro" id="IPR006027">
    <property type="entry name" value="NusB_RsmB_TIM44"/>
</dbReference>
<dbReference type="SUPFAM" id="SSF48013">
    <property type="entry name" value="NusB-like"/>
    <property type="match status" value="1"/>
</dbReference>
<evidence type="ECO:0000259" key="2">
    <source>
        <dbReference type="Pfam" id="PF01029"/>
    </source>
</evidence>
<protein>
    <recommendedName>
        <fullName evidence="2">NusB/RsmB/TIM44 domain-containing protein</fullName>
    </recommendedName>
</protein>
<evidence type="ECO:0000256" key="1">
    <source>
        <dbReference type="ARBA" id="ARBA00022884"/>
    </source>
</evidence>
<dbReference type="InterPro" id="IPR035926">
    <property type="entry name" value="NusB-like_sf"/>
</dbReference>
<dbReference type="Pfam" id="PF01029">
    <property type="entry name" value="NusB"/>
    <property type="match status" value="1"/>
</dbReference>
<dbReference type="Proteomes" id="UP000823634">
    <property type="component" value="Unassembled WGS sequence"/>
</dbReference>
<dbReference type="AlphaFoldDB" id="A0A9D9GVV7"/>
<keyword evidence="1" id="KW-0694">RNA-binding</keyword>
<comment type="caution">
    <text evidence="3">The sequence shown here is derived from an EMBL/GenBank/DDBJ whole genome shotgun (WGS) entry which is preliminary data.</text>
</comment>
<feature type="domain" description="NusB/RsmB/TIM44" evidence="2">
    <location>
        <begin position="56"/>
        <end position="146"/>
    </location>
</feature>
<dbReference type="GO" id="GO:0003723">
    <property type="term" value="F:RNA binding"/>
    <property type="evidence" value="ECO:0007669"/>
    <property type="project" value="UniProtKB-KW"/>
</dbReference>
<dbReference type="EMBL" id="JADINA010000021">
    <property type="protein sequence ID" value="MBO8426322.1"/>
    <property type="molecule type" value="Genomic_DNA"/>
</dbReference>
<evidence type="ECO:0000313" key="3">
    <source>
        <dbReference type="EMBL" id="MBO8426322.1"/>
    </source>
</evidence>
<name>A0A9D9GVV7_9FIRM</name>
<gene>
    <name evidence="3" type="ORF">IAC61_03260</name>
</gene>
<reference evidence="3" key="1">
    <citation type="submission" date="2020-10" db="EMBL/GenBank/DDBJ databases">
        <authorList>
            <person name="Gilroy R."/>
        </authorList>
    </citation>
    <scope>NUCLEOTIDE SEQUENCE</scope>
    <source>
        <strain evidence="3">17113</strain>
    </source>
</reference>